<feature type="coiled-coil region" evidence="1">
    <location>
        <begin position="94"/>
        <end position="128"/>
    </location>
</feature>
<keyword evidence="1" id="KW-0175">Coiled coil</keyword>
<gene>
    <name evidence="2" type="ORF">GWI33_004701</name>
</gene>
<comment type="caution">
    <text evidence="2">The sequence shown here is derived from an EMBL/GenBank/DDBJ whole genome shotgun (WGS) entry which is preliminary data.</text>
</comment>
<evidence type="ECO:0000313" key="3">
    <source>
        <dbReference type="Proteomes" id="UP000625711"/>
    </source>
</evidence>
<protein>
    <submittedName>
        <fullName evidence="2">Uncharacterized protein</fullName>
    </submittedName>
</protein>
<dbReference type="Proteomes" id="UP000625711">
    <property type="component" value="Unassembled WGS sequence"/>
</dbReference>
<name>A0A834MKN7_RHYFE</name>
<proteinExistence type="predicted"/>
<keyword evidence="3" id="KW-1185">Reference proteome</keyword>
<feature type="coiled-coil region" evidence="1">
    <location>
        <begin position="5"/>
        <end position="60"/>
    </location>
</feature>
<organism evidence="2 3">
    <name type="scientific">Rhynchophorus ferrugineus</name>
    <name type="common">Red palm weevil</name>
    <name type="synonym">Curculio ferrugineus</name>
    <dbReference type="NCBI Taxonomy" id="354439"/>
    <lineage>
        <taxon>Eukaryota</taxon>
        <taxon>Metazoa</taxon>
        <taxon>Ecdysozoa</taxon>
        <taxon>Arthropoda</taxon>
        <taxon>Hexapoda</taxon>
        <taxon>Insecta</taxon>
        <taxon>Pterygota</taxon>
        <taxon>Neoptera</taxon>
        <taxon>Endopterygota</taxon>
        <taxon>Coleoptera</taxon>
        <taxon>Polyphaga</taxon>
        <taxon>Cucujiformia</taxon>
        <taxon>Curculionidae</taxon>
        <taxon>Dryophthorinae</taxon>
        <taxon>Rhynchophorus</taxon>
    </lineage>
</organism>
<evidence type="ECO:0000313" key="2">
    <source>
        <dbReference type="EMBL" id="KAF7286676.1"/>
    </source>
</evidence>
<dbReference type="OrthoDB" id="49058at2759"/>
<accession>A0A834MKN7</accession>
<dbReference type="AlphaFoldDB" id="A0A834MKN7"/>
<dbReference type="EMBL" id="JAACXV010000023">
    <property type="protein sequence ID" value="KAF7286676.1"/>
    <property type="molecule type" value="Genomic_DNA"/>
</dbReference>
<sequence>MEVKNNELENDLKKFSIIVTQKEDKISELSKDLVQANNMLVGFNQQYDKKSQKVEELQSALLARERLSNEQKLNTNHILKSFEEYKKKFNDDSFQELKTNLNLCNRKNEELLEDIRKLNKINALLSQRVSQGYLHA</sequence>
<evidence type="ECO:0000256" key="1">
    <source>
        <dbReference type="SAM" id="Coils"/>
    </source>
</evidence>
<reference evidence="2" key="1">
    <citation type="submission" date="2020-08" db="EMBL/GenBank/DDBJ databases">
        <title>Genome sequencing and assembly of the red palm weevil Rhynchophorus ferrugineus.</title>
        <authorList>
            <person name="Dias G.B."/>
            <person name="Bergman C.M."/>
            <person name="Manee M."/>
        </authorList>
    </citation>
    <scope>NUCLEOTIDE SEQUENCE</scope>
    <source>
        <strain evidence="2">AA-2017</strain>
        <tissue evidence="2">Whole larva</tissue>
    </source>
</reference>